<protein>
    <submittedName>
        <fullName evidence="1">Uncharacterized protein</fullName>
    </submittedName>
</protein>
<keyword evidence="2" id="KW-1185">Reference proteome</keyword>
<dbReference type="RefSeq" id="XP_033668622.1">
    <property type="nucleotide sequence ID" value="XM_033812447.1"/>
</dbReference>
<dbReference type="GeneID" id="54565719"/>
<reference evidence="1" key="1">
    <citation type="journal article" date="2020" name="Stud. Mycol.">
        <title>101 Dothideomycetes genomes: a test case for predicting lifestyles and emergence of pathogens.</title>
        <authorList>
            <person name="Haridas S."/>
            <person name="Albert R."/>
            <person name="Binder M."/>
            <person name="Bloem J."/>
            <person name="Labutti K."/>
            <person name="Salamov A."/>
            <person name="Andreopoulos B."/>
            <person name="Baker S."/>
            <person name="Barry K."/>
            <person name="Bills G."/>
            <person name="Bluhm B."/>
            <person name="Cannon C."/>
            <person name="Castanera R."/>
            <person name="Culley D."/>
            <person name="Daum C."/>
            <person name="Ezra D."/>
            <person name="Gonzalez J."/>
            <person name="Henrissat B."/>
            <person name="Kuo A."/>
            <person name="Liang C."/>
            <person name="Lipzen A."/>
            <person name="Lutzoni F."/>
            <person name="Magnuson J."/>
            <person name="Mondo S."/>
            <person name="Nolan M."/>
            <person name="Ohm R."/>
            <person name="Pangilinan J."/>
            <person name="Park H.-J."/>
            <person name="Ramirez L."/>
            <person name="Alfaro M."/>
            <person name="Sun H."/>
            <person name="Tritt A."/>
            <person name="Yoshinaga Y."/>
            <person name="Zwiers L.-H."/>
            <person name="Turgeon B."/>
            <person name="Goodwin S."/>
            <person name="Spatafora J."/>
            <person name="Crous P."/>
            <person name="Grigoriev I."/>
        </authorList>
    </citation>
    <scope>NUCLEOTIDE SEQUENCE</scope>
    <source>
        <strain evidence="1">ATCC 36951</strain>
    </source>
</reference>
<evidence type="ECO:0000313" key="2">
    <source>
        <dbReference type="Proteomes" id="UP000799537"/>
    </source>
</evidence>
<sequence>MDCEGKYFKQSPISAIPTLRIHGTTAAVVTNESLDVVDLCRRRDVEIVARVGISNFRCLATSPHSSRTTPPTTPSTICPTYGSPLPEDGYDDFQYIHITGRRRSYINLQQTTQLKDIHGKAPTGCTGFRKIDIVMTCLNR</sequence>
<accession>A0A6A6CM94</accession>
<gene>
    <name evidence="1" type="ORF">M409DRAFT_53707</name>
</gene>
<dbReference type="AlphaFoldDB" id="A0A6A6CM94"/>
<organism evidence="1 2">
    <name type="scientific">Zasmidium cellare ATCC 36951</name>
    <dbReference type="NCBI Taxonomy" id="1080233"/>
    <lineage>
        <taxon>Eukaryota</taxon>
        <taxon>Fungi</taxon>
        <taxon>Dikarya</taxon>
        <taxon>Ascomycota</taxon>
        <taxon>Pezizomycotina</taxon>
        <taxon>Dothideomycetes</taxon>
        <taxon>Dothideomycetidae</taxon>
        <taxon>Mycosphaerellales</taxon>
        <taxon>Mycosphaerellaceae</taxon>
        <taxon>Zasmidium</taxon>
    </lineage>
</organism>
<evidence type="ECO:0000313" key="1">
    <source>
        <dbReference type="EMBL" id="KAF2167733.1"/>
    </source>
</evidence>
<dbReference type="Proteomes" id="UP000799537">
    <property type="component" value="Unassembled WGS sequence"/>
</dbReference>
<proteinExistence type="predicted"/>
<dbReference type="EMBL" id="ML993592">
    <property type="protein sequence ID" value="KAF2167733.1"/>
    <property type="molecule type" value="Genomic_DNA"/>
</dbReference>
<name>A0A6A6CM94_ZASCE</name>